<accession>A0AAW2Y8R6</accession>
<feature type="domain" description="Reverse transcriptase zinc-binding" evidence="1">
    <location>
        <begin position="1"/>
        <end position="52"/>
    </location>
</feature>
<dbReference type="AlphaFoldDB" id="A0AAW2Y8R6"/>
<reference evidence="2" key="1">
    <citation type="submission" date="2020-06" db="EMBL/GenBank/DDBJ databases">
        <authorList>
            <person name="Li T."/>
            <person name="Hu X."/>
            <person name="Zhang T."/>
            <person name="Song X."/>
            <person name="Zhang H."/>
            <person name="Dai N."/>
            <person name="Sheng W."/>
            <person name="Hou X."/>
            <person name="Wei L."/>
        </authorList>
    </citation>
    <scope>NUCLEOTIDE SEQUENCE</scope>
    <source>
        <strain evidence="2">KEN1</strain>
        <tissue evidence="2">Leaf</tissue>
    </source>
</reference>
<proteinExistence type="predicted"/>
<evidence type="ECO:0000313" key="2">
    <source>
        <dbReference type="EMBL" id="KAL0462162.1"/>
    </source>
</evidence>
<reference evidence="2" key="2">
    <citation type="journal article" date="2024" name="Plant">
        <title>Genomic evolution and insights into agronomic trait innovations of Sesamum species.</title>
        <authorList>
            <person name="Miao H."/>
            <person name="Wang L."/>
            <person name="Qu L."/>
            <person name="Liu H."/>
            <person name="Sun Y."/>
            <person name="Le M."/>
            <person name="Wang Q."/>
            <person name="Wei S."/>
            <person name="Zheng Y."/>
            <person name="Lin W."/>
            <person name="Duan Y."/>
            <person name="Cao H."/>
            <person name="Xiong S."/>
            <person name="Wang X."/>
            <person name="Wei L."/>
            <person name="Li C."/>
            <person name="Ma Q."/>
            <person name="Ju M."/>
            <person name="Zhao R."/>
            <person name="Li G."/>
            <person name="Mu C."/>
            <person name="Tian Q."/>
            <person name="Mei H."/>
            <person name="Zhang T."/>
            <person name="Gao T."/>
            <person name="Zhang H."/>
        </authorList>
    </citation>
    <scope>NUCLEOTIDE SEQUENCE</scope>
    <source>
        <strain evidence="2">KEN1</strain>
    </source>
</reference>
<dbReference type="EMBL" id="JACGWN010000001">
    <property type="protein sequence ID" value="KAL0462162.1"/>
    <property type="molecule type" value="Genomic_DNA"/>
</dbReference>
<sequence length="96" mass="10968">MFLWRAIRDILLTACNLQKRAMLETPVCPFCGVEPETPIHTFLRCTFAQQVWALSNLRWQDLNTADLSFESWCLGLSSVAAQTFIWQWFAGPFGGP</sequence>
<evidence type="ECO:0000259" key="1">
    <source>
        <dbReference type="Pfam" id="PF13966"/>
    </source>
</evidence>
<dbReference type="Pfam" id="PF13966">
    <property type="entry name" value="zf-RVT"/>
    <property type="match status" value="1"/>
</dbReference>
<comment type="caution">
    <text evidence="2">The sequence shown here is derived from an EMBL/GenBank/DDBJ whole genome shotgun (WGS) entry which is preliminary data.</text>
</comment>
<protein>
    <recommendedName>
        <fullName evidence="1">Reverse transcriptase zinc-binding domain-containing protein</fullName>
    </recommendedName>
</protein>
<dbReference type="InterPro" id="IPR026960">
    <property type="entry name" value="RVT-Znf"/>
</dbReference>
<name>A0AAW2Y8R6_9LAMI</name>
<gene>
    <name evidence="2" type="ORF">Slati_0103800</name>
</gene>
<organism evidence="2">
    <name type="scientific">Sesamum latifolium</name>
    <dbReference type="NCBI Taxonomy" id="2727402"/>
    <lineage>
        <taxon>Eukaryota</taxon>
        <taxon>Viridiplantae</taxon>
        <taxon>Streptophyta</taxon>
        <taxon>Embryophyta</taxon>
        <taxon>Tracheophyta</taxon>
        <taxon>Spermatophyta</taxon>
        <taxon>Magnoliopsida</taxon>
        <taxon>eudicotyledons</taxon>
        <taxon>Gunneridae</taxon>
        <taxon>Pentapetalae</taxon>
        <taxon>asterids</taxon>
        <taxon>lamiids</taxon>
        <taxon>Lamiales</taxon>
        <taxon>Pedaliaceae</taxon>
        <taxon>Sesamum</taxon>
    </lineage>
</organism>